<feature type="region of interest" description="Disordered" evidence="9">
    <location>
        <begin position="1489"/>
        <end position="1522"/>
    </location>
</feature>
<feature type="domain" description="Cyclic nucleotide-binding" evidence="11">
    <location>
        <begin position="215"/>
        <end position="332"/>
    </location>
</feature>
<dbReference type="SUPFAM" id="SSF55874">
    <property type="entry name" value="ATPase domain of HSP90 chaperone/DNA topoisomerase II/histidine kinase"/>
    <property type="match status" value="1"/>
</dbReference>
<sequence>MSWQDTFADGSGLQSRVMRLVEKVDNEAVLEAVLRLLENKETPLSTNADRREAQLFTVSDVCQSATYTGTSCPTPETRQISNDESLSFLDEAIIGTFEPVLFMPQMCCGIDALKSDEDGAKIADTSVVHSTGNPSGMRAALRSKEKLFNIQSDGGRRGDSELMSRVLSDQLRERYMTARSPTKEASAGQTHTPSVLEKESHEECAVRAAVSVCHLFSHFDHTVQAEIARTLRREVYRAGTNILTQGSASPQKLFLVTRGMCEVVVGGRVVRMQRVGTVFGGLEVVYGRPDNAATVRCVTDCTLYTLDQSACQRIIRDAVLENQKRYQPILSRIPFFDPLGECSRTLMAEALLPQAYNKGDYVNRANDPGEWVYIITEGEATAMVKAQGEEVEPRRLAEGDVFGELEFLFGHRIVADVFVSSPRLQTLRVKYEHFDWIVGTARDRLKEYVATCDLYAHYRHWASGHLKDELNLLAKPRESLAKSMSCRSLTLREVCSVGEILEPLEMRSVCGEDVQIPDALGEAIDASDNRFGAVFPLNEKAQATPMSSHMLSASSSHMMFRYPLRPPEMNNVAVVGLREDGRIVLWNEAMVCATGCAGADTVGRHISSLLADCTGQERMSSALLEARRYSGDVESFFKRYPGGLCFSYNFTCVNGLTQTRIKLSILPPVTPQKGEGAEVLLAVGVEGRSDRQNPVDKSEFLIHQVSSILRNTDGSDQDRVEQVVSLLSSFEKTYRAMGALTADVCAVNIRELVGSVVTEFDAQFVAAGASVQLCFHELDTENVYLNVGLLSECLRYGLKNSLRNNDRVKVAVTVRVTRDNNMEFLTFEFQDDGACLPAELVEGFQRGTLPVGYPQARRVQAVVEKQGGVVSLHSIGSDTRLLFTFPFVPLLNAAKAPALFSCAESCDPPKPSSGSGALLDPNGCETFVTLVVESTPAQRSVLCSVLWERKHAVLTARTVDEVKQLIRISNIIFIDPHQYALGERDFDPELVQLLSENARRVVVVLTSACLDEEQIRANKMGEHAVLRKPFTSIQALQCVLRSENASRQFKVETWSATRVRETLYMSNRGPWRRGRHLGKGMFGSVYEATEVLTGGKMAVKEMCLGKDDSRIEQFVREVSTMYSLQHPNIIHYFYCETSVEENVFRVFMECATGGSVQNLLKEKGKLEFKQYQSLLRDIVEGVAYIHSMRYVHGDIKTSNVLLSADGRAKIGDFGSARRVNMGELLYDMQGSPLYMSPECMSVNCTDEDGAAIGYSFPSDVWSLGCVALEMATNRPPFSHLENIKGPVGLMKYITGIRNTPELSLLFDEPPCITEFVAACLNPDPSKRPTAAQLLNFTIFCGTSQEEDRSAPEALGCAMNTYVAFQNGPGSVQQGAKLCFYPHGHDENSSAPITQMETHNEAGTHGVRGNVSTSGGTDDTSRLEQRNELPVHLHGNPCAQMECGVCTFTKKEEFERPCEVQLPQQRRPKNIEKRMTRCLSVSESIFCASTSSSASPCGSVVSRRSGSRNTSIKSLESDAAEKTTTHAAVSATANKDAVASTECGRQPLVTTTDILNTVLPVFETGAVRHVAAEDKWLHVEPGSTTMPRTARHRRPQELVLSQNRNMGFLLTFPLKNACEDAGAERLSAYSVPGGQECVLENQNASSTENWQSPACDVGEETTVLVLDACTRQCTPMSKGDNGDYSPYQCHVASDASCSRLAFRLFVDEGYSKTTPAAELKTIKGFSCPCDTGHSGTVKATEFLNHIRKRRVRSLFASAGWTKYRWRRVGNKEAQVQGDKKRERGGCDGSGSYLKV</sequence>
<evidence type="ECO:0000256" key="3">
    <source>
        <dbReference type="ARBA" id="ARBA00022741"/>
    </source>
</evidence>
<evidence type="ECO:0000256" key="2">
    <source>
        <dbReference type="ARBA" id="ARBA00022679"/>
    </source>
</evidence>
<reference evidence="13 14" key="1">
    <citation type="journal article" date="2012" name="Proc. Natl. Acad. Sci. U.S.A.">
        <title>Antigenic diversity is generated by distinct evolutionary mechanisms in African trypanosome species.</title>
        <authorList>
            <person name="Jackson A.P."/>
            <person name="Berry A."/>
            <person name="Aslett M."/>
            <person name="Allison H.C."/>
            <person name="Burton P."/>
            <person name="Vavrova-Anderson J."/>
            <person name="Brown R."/>
            <person name="Browne H."/>
            <person name="Corton N."/>
            <person name="Hauser H."/>
            <person name="Gamble J."/>
            <person name="Gilderthorp R."/>
            <person name="Marcello L."/>
            <person name="McQuillan J."/>
            <person name="Otto T.D."/>
            <person name="Quail M.A."/>
            <person name="Sanders M.J."/>
            <person name="van Tonder A."/>
            <person name="Ginger M.L."/>
            <person name="Field M.C."/>
            <person name="Barry J.D."/>
            <person name="Hertz-Fowler C."/>
            <person name="Berriman M."/>
        </authorList>
    </citation>
    <scope>NUCLEOTIDE SEQUENCE</scope>
    <source>
        <strain evidence="13 14">Y486</strain>
    </source>
</reference>
<keyword evidence="7" id="KW-0597">Phosphoprotein</keyword>
<dbReference type="Pfam" id="PF00027">
    <property type="entry name" value="cNMP_binding"/>
    <property type="match status" value="2"/>
</dbReference>
<evidence type="ECO:0000256" key="9">
    <source>
        <dbReference type="SAM" id="MobiDB-lite"/>
    </source>
</evidence>
<feature type="binding site" evidence="8">
    <location>
        <position position="1100"/>
    </location>
    <ligand>
        <name>ATP</name>
        <dbReference type="ChEBI" id="CHEBI:30616"/>
    </ligand>
</feature>
<feature type="modified residue" description="4-aspartylphosphate" evidence="7">
    <location>
        <position position="975"/>
    </location>
</feature>
<dbReference type="InterPro" id="IPR018490">
    <property type="entry name" value="cNMP-bd_dom_sf"/>
</dbReference>
<dbReference type="SUPFAM" id="SSF51206">
    <property type="entry name" value="cAMP-binding domain-like"/>
    <property type="match status" value="2"/>
</dbReference>
<dbReference type="PANTHER" id="PTHR48016">
    <property type="entry name" value="MAP KINASE KINASE KINASE SSK2-RELATED-RELATED"/>
    <property type="match status" value="1"/>
</dbReference>
<evidence type="ECO:0000259" key="11">
    <source>
        <dbReference type="PROSITE" id="PS50042"/>
    </source>
</evidence>
<evidence type="ECO:0000256" key="6">
    <source>
        <dbReference type="ARBA" id="ARBA00022992"/>
    </source>
</evidence>
<keyword evidence="14" id="KW-1185">Reference proteome</keyword>
<dbReference type="PROSITE" id="PS50110">
    <property type="entry name" value="RESPONSE_REGULATORY"/>
    <property type="match status" value="1"/>
</dbReference>
<evidence type="ECO:0000313" key="14">
    <source>
        <dbReference type="Proteomes" id="UP000009027"/>
    </source>
</evidence>
<evidence type="ECO:0000256" key="7">
    <source>
        <dbReference type="PROSITE-ProRule" id="PRU00169"/>
    </source>
</evidence>
<keyword evidence="1" id="KW-0140">cGMP</keyword>
<dbReference type="Pfam" id="PF00069">
    <property type="entry name" value="Pkinase"/>
    <property type="match status" value="1"/>
</dbReference>
<dbReference type="InterPro" id="IPR036890">
    <property type="entry name" value="HATPase_C_sf"/>
</dbReference>
<evidence type="ECO:0000259" key="12">
    <source>
        <dbReference type="PROSITE" id="PS50110"/>
    </source>
</evidence>
<dbReference type="InterPro" id="IPR008271">
    <property type="entry name" value="Ser/Thr_kinase_AS"/>
</dbReference>
<protein>
    <submittedName>
        <fullName evidence="13">Protein kinase, putative</fullName>
    </submittedName>
</protein>
<feature type="domain" description="Protein kinase" evidence="10">
    <location>
        <begin position="1071"/>
        <end position="1339"/>
    </location>
</feature>
<dbReference type="InterPro" id="IPR000595">
    <property type="entry name" value="cNMP-bd_dom"/>
</dbReference>
<dbReference type="PROSITE" id="PS50011">
    <property type="entry name" value="PROTEIN_KINASE_DOM"/>
    <property type="match status" value="1"/>
</dbReference>
<dbReference type="SUPFAM" id="SSF52172">
    <property type="entry name" value="CheY-like"/>
    <property type="match status" value="1"/>
</dbReference>
<dbReference type="FunFam" id="1.10.510.10:FF:000805">
    <property type="entry name" value="Mitogen activated kinase-like protein"/>
    <property type="match status" value="1"/>
</dbReference>
<feature type="region of interest" description="Disordered" evidence="9">
    <location>
        <begin position="178"/>
        <end position="197"/>
    </location>
</feature>
<evidence type="ECO:0000256" key="4">
    <source>
        <dbReference type="ARBA" id="ARBA00022777"/>
    </source>
</evidence>
<dbReference type="PROSITE" id="PS00107">
    <property type="entry name" value="PROTEIN_KINASE_ATP"/>
    <property type="match status" value="1"/>
</dbReference>
<keyword evidence="6" id="KW-0142">cGMP-binding</keyword>
<keyword evidence="3 8" id="KW-0547">Nucleotide-binding</keyword>
<feature type="region of interest" description="Disordered" evidence="9">
    <location>
        <begin position="1402"/>
        <end position="1421"/>
    </location>
</feature>
<dbReference type="EMBL" id="CAEX01004651">
    <property type="protein sequence ID" value="CCD20004.1"/>
    <property type="molecule type" value="Genomic_DNA"/>
</dbReference>
<dbReference type="InterPro" id="IPR050538">
    <property type="entry name" value="MAP_kinase_kinase_kinase"/>
</dbReference>
<dbReference type="SMART" id="SM00100">
    <property type="entry name" value="cNMP"/>
    <property type="match status" value="2"/>
</dbReference>
<proteinExistence type="predicted"/>
<dbReference type="InterPro" id="IPR001789">
    <property type="entry name" value="Sig_transdc_resp-reg_receiver"/>
</dbReference>
<dbReference type="VEuPathDB" id="TriTrypDB:TvY486_0027590"/>
<dbReference type="CDD" id="cd00038">
    <property type="entry name" value="CAP_ED"/>
    <property type="match status" value="2"/>
</dbReference>
<evidence type="ECO:0000256" key="5">
    <source>
        <dbReference type="ARBA" id="ARBA00022840"/>
    </source>
</evidence>
<name>F9WR20_TRYVY</name>
<evidence type="ECO:0000313" key="13">
    <source>
        <dbReference type="EMBL" id="CCD20004.1"/>
    </source>
</evidence>
<dbReference type="CDD" id="cd00156">
    <property type="entry name" value="REC"/>
    <property type="match status" value="1"/>
</dbReference>
<dbReference type="Proteomes" id="UP000009027">
    <property type="component" value="Unassembled WGS sequence"/>
</dbReference>
<dbReference type="SUPFAM" id="SSF56112">
    <property type="entry name" value="Protein kinase-like (PK-like)"/>
    <property type="match status" value="1"/>
</dbReference>
<keyword evidence="5 8" id="KW-0067">ATP-binding</keyword>
<gene>
    <name evidence="13" type="ORF">TvY486_0027590</name>
</gene>
<dbReference type="InterPro" id="IPR017441">
    <property type="entry name" value="Protein_kinase_ATP_BS"/>
</dbReference>
<organism evidence="13 14">
    <name type="scientific">Trypanosoma vivax (strain Y486)</name>
    <dbReference type="NCBI Taxonomy" id="1055687"/>
    <lineage>
        <taxon>Eukaryota</taxon>
        <taxon>Discoba</taxon>
        <taxon>Euglenozoa</taxon>
        <taxon>Kinetoplastea</taxon>
        <taxon>Metakinetoplastina</taxon>
        <taxon>Trypanosomatida</taxon>
        <taxon>Trypanosomatidae</taxon>
        <taxon>Trypanosoma</taxon>
        <taxon>Duttonella</taxon>
    </lineage>
</organism>
<evidence type="ECO:0000256" key="8">
    <source>
        <dbReference type="PROSITE-ProRule" id="PRU10141"/>
    </source>
</evidence>
<feature type="domain" description="Cyclic nucleotide-binding" evidence="11">
    <location>
        <begin position="335"/>
        <end position="447"/>
    </location>
</feature>
<dbReference type="InterPro" id="IPR014710">
    <property type="entry name" value="RmlC-like_jellyroll"/>
</dbReference>
<evidence type="ECO:0000256" key="1">
    <source>
        <dbReference type="ARBA" id="ARBA00022535"/>
    </source>
</evidence>
<keyword evidence="4 13" id="KW-0418">Kinase</keyword>
<dbReference type="PANTHER" id="PTHR48016:SF56">
    <property type="entry name" value="MAPKK KINASE"/>
    <property type="match status" value="1"/>
</dbReference>
<feature type="domain" description="Response regulatory" evidence="12">
    <location>
        <begin position="928"/>
        <end position="1043"/>
    </location>
</feature>
<dbReference type="InterPro" id="IPR035965">
    <property type="entry name" value="PAS-like_dom_sf"/>
</dbReference>
<dbReference type="InterPro" id="IPR011006">
    <property type="entry name" value="CheY-like_superfamily"/>
</dbReference>
<dbReference type="GO" id="GO:0005524">
    <property type="term" value="F:ATP binding"/>
    <property type="evidence" value="ECO:0007669"/>
    <property type="project" value="UniProtKB-UniRule"/>
</dbReference>
<dbReference type="PROSITE" id="PS50042">
    <property type="entry name" value="CNMP_BINDING_3"/>
    <property type="match status" value="2"/>
</dbReference>
<dbReference type="InterPro" id="IPR011009">
    <property type="entry name" value="Kinase-like_dom_sf"/>
</dbReference>
<dbReference type="PROSITE" id="PS00108">
    <property type="entry name" value="PROTEIN_KINASE_ST"/>
    <property type="match status" value="1"/>
</dbReference>
<dbReference type="InterPro" id="IPR000719">
    <property type="entry name" value="Prot_kinase_dom"/>
</dbReference>
<dbReference type="Gene3D" id="1.10.510.10">
    <property type="entry name" value="Transferase(Phosphotransferase) domain 1"/>
    <property type="match status" value="1"/>
</dbReference>
<dbReference type="SMART" id="SM00220">
    <property type="entry name" value="S_TKc"/>
    <property type="match status" value="1"/>
</dbReference>
<dbReference type="SUPFAM" id="SSF55785">
    <property type="entry name" value="PYP-like sensor domain (PAS domain)"/>
    <property type="match status" value="1"/>
</dbReference>
<feature type="compositionally biased region" description="Low complexity" evidence="9">
    <location>
        <begin position="1489"/>
        <end position="1507"/>
    </location>
</feature>
<dbReference type="Gene3D" id="3.30.565.10">
    <property type="entry name" value="Histidine kinase-like ATPase, C-terminal domain"/>
    <property type="match status" value="1"/>
</dbReference>
<feature type="region of interest" description="Disordered" evidence="9">
    <location>
        <begin position="1770"/>
        <end position="1794"/>
    </location>
</feature>
<evidence type="ECO:0000259" key="10">
    <source>
        <dbReference type="PROSITE" id="PS50011"/>
    </source>
</evidence>
<dbReference type="GO" id="GO:0000160">
    <property type="term" value="P:phosphorelay signal transduction system"/>
    <property type="evidence" value="ECO:0007669"/>
    <property type="project" value="InterPro"/>
</dbReference>
<dbReference type="CDD" id="cd06606">
    <property type="entry name" value="STKc_MAPKKK"/>
    <property type="match status" value="1"/>
</dbReference>
<dbReference type="GO" id="GO:0030553">
    <property type="term" value="F:cGMP binding"/>
    <property type="evidence" value="ECO:0007669"/>
    <property type="project" value="UniProtKB-KW"/>
</dbReference>
<dbReference type="GO" id="GO:0004672">
    <property type="term" value="F:protein kinase activity"/>
    <property type="evidence" value="ECO:0007669"/>
    <property type="project" value="InterPro"/>
</dbReference>
<dbReference type="Gene3D" id="3.40.50.2300">
    <property type="match status" value="1"/>
</dbReference>
<accession>F9WR20</accession>
<dbReference type="Gene3D" id="2.60.120.10">
    <property type="entry name" value="Jelly Rolls"/>
    <property type="match status" value="2"/>
</dbReference>
<keyword evidence="2" id="KW-0808">Transferase</keyword>